<keyword evidence="2" id="KW-1185">Reference proteome</keyword>
<sequence length="170" mass="18896">MIKTIQTFAGPVQLVPQEVCDNPTLNIFKATSMTLVVGPNGAGKTRMLSSIISSVLDSDDMGADCTNYRDTLVVYYSPLPCNIELPRQQKQFENLQNGIRAEKTRKEPNLNVLKDIARQFGLDTNVVIQFFSPNNVYKEVHSLLTGRGGPDPTSLPYPHRFIHKSLGFLA</sequence>
<evidence type="ECO:0000313" key="2">
    <source>
        <dbReference type="Proteomes" id="UP000199470"/>
    </source>
</evidence>
<protein>
    <recommendedName>
        <fullName evidence="3">AAA domain-containing protein</fullName>
    </recommendedName>
</protein>
<proteinExistence type="predicted"/>
<evidence type="ECO:0008006" key="3">
    <source>
        <dbReference type="Google" id="ProtNLM"/>
    </source>
</evidence>
<gene>
    <name evidence="1" type="ORF">SAMN02982985_04931</name>
</gene>
<name>A0A1I4SVB6_9BURK</name>
<accession>A0A1I4SVB6</accession>
<reference evidence="1 2" key="1">
    <citation type="submission" date="2016-10" db="EMBL/GenBank/DDBJ databases">
        <authorList>
            <person name="de Groot N.N."/>
        </authorList>
    </citation>
    <scope>NUCLEOTIDE SEQUENCE [LARGE SCALE GENOMIC DNA]</scope>
    <source>
        <strain evidence="1 2">ATCC 43154</strain>
    </source>
</reference>
<evidence type="ECO:0000313" key="1">
    <source>
        <dbReference type="EMBL" id="SFM68384.1"/>
    </source>
</evidence>
<organism evidence="1 2">
    <name type="scientific">Rugamonas rubra</name>
    <dbReference type="NCBI Taxonomy" id="758825"/>
    <lineage>
        <taxon>Bacteria</taxon>
        <taxon>Pseudomonadati</taxon>
        <taxon>Pseudomonadota</taxon>
        <taxon>Betaproteobacteria</taxon>
        <taxon>Burkholderiales</taxon>
        <taxon>Oxalobacteraceae</taxon>
        <taxon>Telluria group</taxon>
        <taxon>Rugamonas</taxon>
    </lineage>
</organism>
<dbReference type="EMBL" id="FOTW01000028">
    <property type="protein sequence ID" value="SFM68384.1"/>
    <property type="molecule type" value="Genomic_DNA"/>
</dbReference>
<dbReference type="Proteomes" id="UP000199470">
    <property type="component" value="Unassembled WGS sequence"/>
</dbReference>
<dbReference type="AlphaFoldDB" id="A0A1I4SVB6"/>